<dbReference type="InterPro" id="IPR017972">
    <property type="entry name" value="Cyt_P450_CS"/>
</dbReference>
<accession>A0A9P7M9L5</accession>
<evidence type="ECO:0000256" key="7">
    <source>
        <dbReference type="PIRSR" id="PIRSR602401-1"/>
    </source>
</evidence>
<protein>
    <recommendedName>
        <fullName evidence="12">Cytochrome P450</fullName>
    </recommendedName>
</protein>
<keyword evidence="9" id="KW-0472">Membrane</keyword>
<dbReference type="GO" id="GO:0004497">
    <property type="term" value="F:monooxygenase activity"/>
    <property type="evidence" value="ECO:0007669"/>
    <property type="project" value="UniProtKB-KW"/>
</dbReference>
<evidence type="ECO:0008006" key="12">
    <source>
        <dbReference type="Google" id="ProtNLM"/>
    </source>
</evidence>
<dbReference type="InterPro" id="IPR036396">
    <property type="entry name" value="Cyt_P450_sf"/>
</dbReference>
<keyword evidence="8" id="KW-0503">Monooxygenase</keyword>
<evidence type="ECO:0000256" key="8">
    <source>
        <dbReference type="RuleBase" id="RU000461"/>
    </source>
</evidence>
<feature type="transmembrane region" description="Helical" evidence="9">
    <location>
        <begin position="12"/>
        <end position="29"/>
    </location>
</feature>
<dbReference type="Proteomes" id="UP000706124">
    <property type="component" value="Unassembled WGS sequence"/>
</dbReference>
<evidence type="ECO:0000256" key="9">
    <source>
        <dbReference type="SAM" id="Phobius"/>
    </source>
</evidence>
<dbReference type="PANTHER" id="PTHR24305">
    <property type="entry name" value="CYTOCHROME P450"/>
    <property type="match status" value="1"/>
</dbReference>
<name>A0A9P7M9L5_9HYPO</name>
<keyword evidence="6 7" id="KW-0408">Iron</keyword>
<keyword evidence="9" id="KW-1133">Transmembrane helix</keyword>
<evidence type="ECO:0000313" key="11">
    <source>
        <dbReference type="Proteomes" id="UP000706124"/>
    </source>
</evidence>
<comment type="similarity">
    <text evidence="2 8">Belongs to the cytochrome P450 family.</text>
</comment>
<evidence type="ECO:0000256" key="4">
    <source>
        <dbReference type="ARBA" id="ARBA00022723"/>
    </source>
</evidence>
<reference evidence="10 11" key="1">
    <citation type="journal article" date="2020" name="bioRxiv">
        <title>Whole genome comparisons of ergot fungi reveals the divergence and evolution of species within the genus Claviceps are the result of varying mechanisms driving genome evolution and host range expansion.</title>
        <authorList>
            <person name="Wyka S.A."/>
            <person name="Mondo S.J."/>
            <person name="Liu M."/>
            <person name="Dettman J."/>
            <person name="Nalam V."/>
            <person name="Broders K.D."/>
        </authorList>
    </citation>
    <scope>NUCLEOTIDE SEQUENCE [LARGE SCALE GENOMIC DNA]</scope>
    <source>
        <strain evidence="10 11">CCC 1485</strain>
    </source>
</reference>
<dbReference type="PROSITE" id="PS00086">
    <property type="entry name" value="CYTOCHROME_P450"/>
    <property type="match status" value="1"/>
</dbReference>
<dbReference type="Gene3D" id="1.10.630.10">
    <property type="entry name" value="Cytochrome P450"/>
    <property type="match status" value="1"/>
</dbReference>
<keyword evidence="9" id="KW-0812">Transmembrane</keyword>
<dbReference type="Pfam" id="PF00067">
    <property type="entry name" value="p450"/>
    <property type="match status" value="1"/>
</dbReference>
<sequence>MVVHVVNSYSQLAGLAALVAFLYFIFLVLSRPTYKLPGPWYSKWTDLVFRYQWFYGRQTFYIHDLHTKYGPIVRVAPNQIAVADLETVKSIYTIKETYRKTKFYELLVSRSVQTVFSTADVEIHRKLRRLMTSQMSESSLKSMLPQVTSHVELAIQRMKEESKDRGVIDVFKWCLFMTTDVIGELSFGESFRMLEKGKKLQYIEDLENVSSVSADRITFPFFFHLADKYSKILPLFRSKIAINRRLVEYSRQSLGRYQKQVESNTTDAKKTFVEKLFQAEKDDKITFDDILTNAQTFIIAGSDTTATTLTYLIWSVCKRPDLRDALLKELRTLAGDFTESDLRDLPLFNQTVEETLRVYSSAPASLPRAVPKGGAHVGGYYLSEGTTVAAQAYTMHRDPAIFENPDVFDPQRWANPTKAMKEAFMPFGRGSRTCIGMHLAYIELRLAAARFLLEFPNARVSAKEGMSDSDMDSTVYFLMSPKGKRCLIEE</sequence>
<keyword evidence="4 7" id="KW-0479">Metal-binding</keyword>
<evidence type="ECO:0000256" key="6">
    <source>
        <dbReference type="ARBA" id="ARBA00023004"/>
    </source>
</evidence>
<feature type="binding site" description="axial binding residue" evidence="7">
    <location>
        <position position="434"/>
    </location>
    <ligand>
        <name>heme</name>
        <dbReference type="ChEBI" id="CHEBI:30413"/>
    </ligand>
    <ligandPart>
        <name>Fe</name>
        <dbReference type="ChEBI" id="CHEBI:18248"/>
    </ligandPart>
</feature>
<dbReference type="PRINTS" id="PR00463">
    <property type="entry name" value="EP450I"/>
</dbReference>
<organism evidence="10 11">
    <name type="scientific">Claviceps pazoutovae</name>
    <dbReference type="NCBI Taxonomy" id="1649127"/>
    <lineage>
        <taxon>Eukaryota</taxon>
        <taxon>Fungi</taxon>
        <taxon>Dikarya</taxon>
        <taxon>Ascomycota</taxon>
        <taxon>Pezizomycotina</taxon>
        <taxon>Sordariomycetes</taxon>
        <taxon>Hypocreomycetidae</taxon>
        <taxon>Hypocreales</taxon>
        <taxon>Clavicipitaceae</taxon>
        <taxon>Claviceps</taxon>
    </lineage>
</organism>
<dbReference type="InterPro" id="IPR002401">
    <property type="entry name" value="Cyt_P450_E_grp-I"/>
</dbReference>
<evidence type="ECO:0000313" key="10">
    <source>
        <dbReference type="EMBL" id="KAG5934212.1"/>
    </source>
</evidence>
<evidence type="ECO:0000256" key="1">
    <source>
        <dbReference type="ARBA" id="ARBA00001971"/>
    </source>
</evidence>
<keyword evidence="11" id="KW-1185">Reference proteome</keyword>
<dbReference type="GO" id="GO:0020037">
    <property type="term" value="F:heme binding"/>
    <property type="evidence" value="ECO:0007669"/>
    <property type="project" value="InterPro"/>
</dbReference>
<dbReference type="PANTHER" id="PTHR24305:SF96">
    <property type="entry name" value="CYTOCHROME P450 MONOOXYGENASE STCB-RELATED"/>
    <property type="match status" value="1"/>
</dbReference>
<dbReference type="OrthoDB" id="1470350at2759"/>
<keyword evidence="5 8" id="KW-0560">Oxidoreductase</keyword>
<dbReference type="CDD" id="cd11059">
    <property type="entry name" value="CYP_fungal"/>
    <property type="match status" value="1"/>
</dbReference>
<evidence type="ECO:0000256" key="2">
    <source>
        <dbReference type="ARBA" id="ARBA00010617"/>
    </source>
</evidence>
<dbReference type="GO" id="GO:0016705">
    <property type="term" value="F:oxidoreductase activity, acting on paired donors, with incorporation or reduction of molecular oxygen"/>
    <property type="evidence" value="ECO:0007669"/>
    <property type="project" value="InterPro"/>
</dbReference>
<dbReference type="InterPro" id="IPR050121">
    <property type="entry name" value="Cytochrome_P450_monoxygenase"/>
</dbReference>
<evidence type="ECO:0000256" key="3">
    <source>
        <dbReference type="ARBA" id="ARBA00022617"/>
    </source>
</evidence>
<dbReference type="GO" id="GO:0005506">
    <property type="term" value="F:iron ion binding"/>
    <property type="evidence" value="ECO:0007669"/>
    <property type="project" value="InterPro"/>
</dbReference>
<comment type="caution">
    <text evidence="10">The sequence shown here is derived from an EMBL/GenBank/DDBJ whole genome shotgun (WGS) entry which is preliminary data.</text>
</comment>
<keyword evidence="3 7" id="KW-0349">Heme</keyword>
<proteinExistence type="inferred from homology"/>
<gene>
    <name evidence="10" type="ORF">E4U60_004025</name>
</gene>
<dbReference type="EMBL" id="SRPO01000323">
    <property type="protein sequence ID" value="KAG5934212.1"/>
    <property type="molecule type" value="Genomic_DNA"/>
</dbReference>
<comment type="cofactor">
    <cofactor evidence="1 7">
        <name>heme</name>
        <dbReference type="ChEBI" id="CHEBI:30413"/>
    </cofactor>
</comment>
<dbReference type="SUPFAM" id="SSF48264">
    <property type="entry name" value="Cytochrome P450"/>
    <property type="match status" value="1"/>
</dbReference>
<dbReference type="AlphaFoldDB" id="A0A9P7M9L5"/>
<evidence type="ECO:0000256" key="5">
    <source>
        <dbReference type="ARBA" id="ARBA00023002"/>
    </source>
</evidence>
<dbReference type="InterPro" id="IPR001128">
    <property type="entry name" value="Cyt_P450"/>
</dbReference>
<dbReference type="PRINTS" id="PR00385">
    <property type="entry name" value="P450"/>
</dbReference>